<feature type="compositionally biased region" description="Polar residues" evidence="1">
    <location>
        <begin position="65"/>
        <end position="81"/>
    </location>
</feature>
<dbReference type="EMBL" id="AMZH03019687">
    <property type="protein sequence ID" value="RRT40047.1"/>
    <property type="molecule type" value="Genomic_DNA"/>
</dbReference>
<gene>
    <name evidence="2" type="ORF">B296_00044024</name>
</gene>
<name>A0A426XKR4_ENSVE</name>
<accession>A0A426XKR4</accession>
<evidence type="ECO:0000313" key="3">
    <source>
        <dbReference type="Proteomes" id="UP000287651"/>
    </source>
</evidence>
<evidence type="ECO:0000313" key="2">
    <source>
        <dbReference type="EMBL" id="RRT40047.1"/>
    </source>
</evidence>
<feature type="non-terminal residue" evidence="2">
    <location>
        <position position="176"/>
    </location>
</feature>
<sequence length="176" mass="19053">MAMGDETRGRADSASPPRAPSASPATATYNPQSIGSHGNVQQIPSLISDLEALRQEYQYSRRYNSAVGTANSNSNGPQEETLSIERRGGEETPTIWTLSATFFDMEMVDERAEEAKPEVVLVARKGGFGLPTACPVCLPVYCHLRFANVDFKLEFDRANPDSGTSIFAASLPLVPL</sequence>
<organism evidence="2 3">
    <name type="scientific">Ensete ventricosum</name>
    <name type="common">Abyssinian banana</name>
    <name type="synonym">Musa ensete</name>
    <dbReference type="NCBI Taxonomy" id="4639"/>
    <lineage>
        <taxon>Eukaryota</taxon>
        <taxon>Viridiplantae</taxon>
        <taxon>Streptophyta</taxon>
        <taxon>Embryophyta</taxon>
        <taxon>Tracheophyta</taxon>
        <taxon>Spermatophyta</taxon>
        <taxon>Magnoliopsida</taxon>
        <taxon>Liliopsida</taxon>
        <taxon>Zingiberales</taxon>
        <taxon>Musaceae</taxon>
        <taxon>Ensete</taxon>
    </lineage>
</organism>
<evidence type="ECO:0000256" key="1">
    <source>
        <dbReference type="SAM" id="MobiDB-lite"/>
    </source>
</evidence>
<proteinExistence type="predicted"/>
<feature type="region of interest" description="Disordered" evidence="1">
    <location>
        <begin position="65"/>
        <end position="88"/>
    </location>
</feature>
<dbReference type="AlphaFoldDB" id="A0A426XKR4"/>
<feature type="region of interest" description="Disordered" evidence="1">
    <location>
        <begin position="1"/>
        <end position="40"/>
    </location>
</feature>
<feature type="compositionally biased region" description="Basic and acidic residues" evidence="1">
    <location>
        <begin position="1"/>
        <end position="11"/>
    </location>
</feature>
<comment type="caution">
    <text evidence="2">The sequence shown here is derived from an EMBL/GenBank/DDBJ whole genome shotgun (WGS) entry which is preliminary data.</text>
</comment>
<dbReference type="Proteomes" id="UP000287651">
    <property type="component" value="Unassembled WGS sequence"/>
</dbReference>
<reference evidence="2 3" key="1">
    <citation type="journal article" date="2014" name="Agronomy (Basel)">
        <title>A Draft Genome Sequence for Ensete ventricosum, the Drought-Tolerant Tree Against Hunger.</title>
        <authorList>
            <person name="Harrison J."/>
            <person name="Moore K.A."/>
            <person name="Paszkiewicz K."/>
            <person name="Jones T."/>
            <person name="Grant M."/>
            <person name="Ambacheew D."/>
            <person name="Muzemil S."/>
            <person name="Studholme D.J."/>
        </authorList>
    </citation>
    <scope>NUCLEOTIDE SEQUENCE [LARGE SCALE GENOMIC DNA]</scope>
</reference>
<protein>
    <submittedName>
        <fullName evidence="2">Uncharacterized protein</fullName>
    </submittedName>
</protein>
<feature type="compositionally biased region" description="Polar residues" evidence="1">
    <location>
        <begin position="29"/>
        <end position="40"/>
    </location>
</feature>
<feature type="compositionally biased region" description="Low complexity" evidence="1">
    <location>
        <begin position="12"/>
        <end position="28"/>
    </location>
</feature>